<evidence type="ECO:0000256" key="2">
    <source>
        <dbReference type="SAM" id="MobiDB-lite"/>
    </source>
</evidence>
<accession>A0A1I2CFW4</accession>
<dbReference type="STRING" id="1003.SAMN04488541_10052"/>
<dbReference type="Gene3D" id="2.60.40.1220">
    <property type="match status" value="12"/>
</dbReference>
<keyword evidence="5" id="KW-1185">Reference proteome</keyword>
<evidence type="ECO:0000313" key="4">
    <source>
        <dbReference type="EMBL" id="SFE67221.1"/>
    </source>
</evidence>
<reference evidence="4 5" key="1">
    <citation type="submission" date="2016-10" db="EMBL/GenBank/DDBJ databases">
        <authorList>
            <person name="de Groot N.N."/>
        </authorList>
    </citation>
    <scope>NUCLEOTIDE SEQUENCE [LARGE SCALE GENOMIC DNA]</scope>
    <source>
        <strain>GEY</strain>
        <strain evidence="5">DSM 9560</strain>
    </source>
</reference>
<dbReference type="Pfam" id="PF00932">
    <property type="entry name" value="LTD"/>
    <property type="match status" value="5"/>
</dbReference>
<keyword evidence="1" id="KW-0732">Signal</keyword>
<dbReference type="Gene3D" id="2.60.40.4070">
    <property type="match status" value="1"/>
</dbReference>
<organism evidence="4 5">
    <name type="scientific">Thermoflexibacter ruber</name>
    <dbReference type="NCBI Taxonomy" id="1003"/>
    <lineage>
        <taxon>Bacteria</taxon>
        <taxon>Pseudomonadati</taxon>
        <taxon>Bacteroidota</taxon>
        <taxon>Cytophagia</taxon>
        <taxon>Cytophagales</taxon>
        <taxon>Thermoflexibacteraceae</taxon>
        <taxon>Thermoflexibacter</taxon>
    </lineage>
</organism>
<dbReference type="RefSeq" id="WP_091540286.1">
    <property type="nucleotide sequence ID" value="NZ_FONY01000005.1"/>
</dbReference>
<evidence type="ECO:0000259" key="3">
    <source>
        <dbReference type="PROSITE" id="PS51841"/>
    </source>
</evidence>
<dbReference type="InterPro" id="IPR014755">
    <property type="entry name" value="Cu-Rt/internalin_Ig-like"/>
</dbReference>
<gene>
    <name evidence="4" type="ORF">SAMN04488541_10052</name>
</gene>
<dbReference type="PROSITE" id="PS51841">
    <property type="entry name" value="LTD"/>
    <property type="match status" value="2"/>
</dbReference>
<dbReference type="Proteomes" id="UP000199513">
    <property type="component" value="Unassembled WGS sequence"/>
</dbReference>
<dbReference type="InterPro" id="IPR036415">
    <property type="entry name" value="Lamin_tail_dom_sf"/>
</dbReference>
<protein>
    <submittedName>
        <fullName evidence="4">Ig-like domain-containing protein</fullName>
    </submittedName>
</protein>
<feature type="domain" description="LTD" evidence="3">
    <location>
        <begin position="2045"/>
        <end position="2182"/>
    </location>
</feature>
<feature type="region of interest" description="Disordered" evidence="2">
    <location>
        <begin position="1396"/>
        <end position="1415"/>
    </location>
</feature>
<dbReference type="SUPFAM" id="SSF74853">
    <property type="entry name" value="Lamin A/C globular tail domain"/>
    <property type="match status" value="2"/>
</dbReference>
<dbReference type="InterPro" id="IPR032812">
    <property type="entry name" value="SbsA_Ig"/>
</dbReference>
<dbReference type="InterPro" id="IPR001322">
    <property type="entry name" value="Lamin_tail_dom"/>
</dbReference>
<feature type="domain" description="LTD" evidence="3">
    <location>
        <begin position="2305"/>
        <end position="2430"/>
    </location>
</feature>
<evidence type="ECO:0000313" key="5">
    <source>
        <dbReference type="Proteomes" id="UP000199513"/>
    </source>
</evidence>
<dbReference type="Pfam" id="PF13205">
    <property type="entry name" value="Big_5"/>
    <property type="match status" value="2"/>
</dbReference>
<evidence type="ECO:0000256" key="1">
    <source>
        <dbReference type="ARBA" id="ARBA00022729"/>
    </source>
</evidence>
<dbReference type="EMBL" id="FONY01000005">
    <property type="protein sequence ID" value="SFE67221.1"/>
    <property type="molecule type" value="Genomic_DNA"/>
</dbReference>
<dbReference type="Gene3D" id="2.60.40.1260">
    <property type="entry name" value="Lamin Tail domain"/>
    <property type="match status" value="1"/>
</dbReference>
<sequence>MKPIFRSTSYCLRQIRLFAKYILLCILLLFPYLSHAQLVTYSFTGAAGNEVTFPPDNQPTSGTASNMSRGSGLTASASANTFSASAFSTMGIDLNDYFTFSIQPNTSFQLIINRIEFDERRSLTGIRTLAVRSSKDAYATDLAVFNVPDDDLTRTQTINLVCFTRITANTTFRIYGYASEAAGGTWRIDNVKVFGSIIPLTPPHPIITNLEVIDNQNLELTFSEEVEQISAQTPTNYYLNGNTAKNPNLAERNVSNFKKVKLTFATPFPDNIMQTLSVINVKDLCNFAIPLATPQTQNFTFVPDTSPPAITGVTVLNLNQIRVKFSENVNLTTAQNAANYFLNGGIGSPTSAVRNPLDNSEVTLTFANSMTILQNYILTVTNVQDNAGNAIISETFNFVHPDIYPPLLVQLKVISQNSIDLIFNENLDQPSAQTLANYNIAGNPLLTALLDNIQKNIVHLFFSTNFPENSNRTLNINNIKDLAGNTISPIAQVFQYDTRRPTLDLVEFLGTNQLILTFSEPLDPISALVFNNYQFTTPSNSVLLPTATAFVSSSQVRLTFPYTFQQGETYNLRVAQIKDLAGNIMTTRNVSLSFDVQAPNLLNLIVWKNLKMIELRFSEPLEKISAETASNFSISNLTDMTAPSQPTSALICVDNPTILYLNFATALTNDKDFSLTISNLKDLLDNTIMPISSNFNTIKPRLAKIKVLDKDKIDLYFSESVLPALAEEENNYLINNIPPSLANLDATDLSLVHLTLSQNMVLGNSNTLQIKNIEDINSNIIDLSNTSFTYQNFVSQVVVRSANLLDVIFSQIVPDVLSANTNLYFLNNDPMRKAAGAVLDQSDKHIVKLIFAENFAPNTTYQLTLGGFALNCGNYLPVQTHTFSLDTSIPRVISVLFNSPTEIEVTFSKPIEKNSAEAINHYTISNSIGLPASVSLKSSDTKTVVLRLANPLQINVNYTLTVQSIRDLLGNVLISQNFFFARPAVPKYGELIISEIFADPTPKVGLPEVEYLELYNNSQIPFELNGIKLEDSGVQRPISKEQILPNEFVILCAASQKAIFEPFGKVVTVSSMSLTNSGEELKLIDPDNNLIYKVNYSDTWYKDNQKKEGGWSLEIINPNSTCDESSNWIASQDEKGGTPAKENSVWKENPDKTTLEISKLEIIDLKTLKLTFSQNLDSLTLVNKNNYQVSNINLSNLIFQAKNAVNLQFFNNLDSATLYQLEIKNVKDCAGNVLNTVVGFGIGKRAKLHDLVISEIMANEILPTPTTEPRVPQAEYLEIYNRTNSLIMLGNLILKDATAEIKMPNTFIKPKSYLVLTSTTKASLFNDKNVIGVTSFITLNNTGEELIIKDSSANNVIHSINYTDAWYKDEEKKKGGWSLEMIDTENFCVESANWRASTAPQGGTPAKSNSVLGKVQDNTPPQVTSFAIQNDNQIVLTFSELIEESSLRNLQNYVINNGLSVSTITIESRQKVILNLHQKINANMIYELKINGLKDCGDNNLTYSTSFGLGRLPLKNEILITEIFADETPQVGLPLVEYLEIFNNSNSALTLNGLQLSDATSTARLPNVILQPQEYAVLCSNTRIDSFLRIIPKPKVIGVSSFPSLNNTGELLTISRIDNREVIHFVNYSDTWYKDAVKKQGGWSLEMIDIHNICGEEENWTASIDPLGGTPSRQNSVFASNPDITPPQVSNLSLIQNPDEQLQVIFSEKMDTLTLKQLENYQVSNSLSIKKLELVDEKTVRFTIDKKIEDNLLYTLSVKNVKDCSGNLIEESNLTFGKGKAPNFHELLITEIMADPTPVVKLPEREYVEIYNNTEAVLNLADVYFHDESARIRLSGILRPREYVVLCANSVLKEFAILFPDRRFIGLSSLPSLTNAGEKLELRNGNGNILFSVTYNDTWYRDEVKKQGGWALEMIDTNNPCGEAENWTASENPLGGTPALQNSVKGSNPDLTPPMVSELIVQNSTILTLRLSEKIDSLYLTKIENFDFAPTLKIKQIDVQSEKEINLILETPLQVEVQYSLQIKELKDCSGNTLTNLSLSFGLGSVPAFQEIIITEFMPDPSPVVNLPESEYLEIYNSTTKVLSLGGMALTNQTTSTKLPFQVLFPKEYAVLVPNSAVAEFKRRFPSAKVIGLSPWVSLPNNSGRLTLRNSRGQMVFDLAYSSDWYKDIEKKDGGWSLEMRDLASPCLESVNWEASKDLNGGTPAKANSVSTTVSDNTPPALLRVEAVNNSQIRLIFNEKLDSLSAVNAQYQADNNLKISKIQFDYLLPYQVNLTFEQNFERNKLYTIAVRSIRDCSGNALINSTQAQFVLPEQGQKGDVLINEILFNPPTYGVDFVEIYNISDKYLNLQNWRLGNASTNHVISREIYIFPPKTYLALTKDKKQLKSQYPQGVDSLFLEMSSFPTYNDDSGTAILYNDLVEELDRFDYHKDFHFRLLDDKNGVSLERISFSAPTNDRQNWHSAGSPTFGTPAYKNSQARPDNAPRSLANECFTLENKVFTPDGDGFQDLLFIYYTCNATNVTANIFIFDAQGRRIKTLAQNQLISASGFVQWDGTDDSYQKARVGQYAIFIELFDLQGNVQRIQLNAVVGAKF</sequence>
<name>A0A1I2CFW4_9BACT</name>
<proteinExistence type="predicted"/>
<dbReference type="OrthoDB" id="9758406at2"/>